<keyword evidence="3" id="KW-1003">Cell membrane</keyword>
<comment type="similarity">
    <text evidence="2">Belongs to the acyltransferase 3 family.</text>
</comment>
<evidence type="ECO:0000256" key="2">
    <source>
        <dbReference type="ARBA" id="ARBA00007400"/>
    </source>
</evidence>
<feature type="transmembrane region" description="Helical" evidence="7">
    <location>
        <begin position="110"/>
        <end position="127"/>
    </location>
</feature>
<feature type="transmembrane region" description="Helical" evidence="7">
    <location>
        <begin position="70"/>
        <end position="90"/>
    </location>
</feature>
<evidence type="ECO:0000256" key="3">
    <source>
        <dbReference type="ARBA" id="ARBA00022475"/>
    </source>
</evidence>
<feature type="transmembrane region" description="Helical" evidence="7">
    <location>
        <begin position="189"/>
        <end position="210"/>
    </location>
</feature>
<proteinExistence type="inferred from homology"/>
<feature type="transmembrane region" description="Helical" evidence="7">
    <location>
        <begin position="249"/>
        <end position="268"/>
    </location>
</feature>
<dbReference type="GO" id="GO:0009246">
    <property type="term" value="P:enterobacterial common antigen biosynthetic process"/>
    <property type="evidence" value="ECO:0007669"/>
    <property type="project" value="TreeGrafter"/>
</dbReference>
<dbReference type="STRING" id="742766.HMPREF9455_02878"/>
<evidence type="ECO:0000259" key="8">
    <source>
        <dbReference type="Pfam" id="PF01757"/>
    </source>
</evidence>
<feature type="transmembrane region" description="Helical" evidence="7">
    <location>
        <begin position="12"/>
        <end position="28"/>
    </location>
</feature>
<dbReference type="InterPro" id="IPR002656">
    <property type="entry name" value="Acyl_transf_3_dom"/>
</dbReference>
<evidence type="ECO:0000313" key="10">
    <source>
        <dbReference type="Proteomes" id="UP000004913"/>
    </source>
</evidence>
<comment type="subcellular location">
    <subcellularLocation>
        <location evidence="1">Cell membrane</location>
        <topology evidence="1">Multi-pass membrane protein</topology>
    </subcellularLocation>
</comment>
<keyword evidence="4 7" id="KW-0812">Transmembrane</keyword>
<evidence type="ECO:0000313" key="9">
    <source>
        <dbReference type="EMBL" id="EGK00604.1"/>
    </source>
</evidence>
<keyword evidence="6 7" id="KW-0472">Membrane</keyword>
<dbReference type="PANTHER" id="PTHR40074">
    <property type="entry name" value="O-ACETYLTRANSFERASE WECH"/>
    <property type="match status" value="1"/>
</dbReference>
<dbReference type="Pfam" id="PF01757">
    <property type="entry name" value="Acyl_transf_3"/>
    <property type="match status" value="1"/>
</dbReference>
<feature type="transmembrane region" description="Helical" evidence="7">
    <location>
        <begin position="134"/>
        <end position="152"/>
    </location>
</feature>
<dbReference type="PANTHER" id="PTHR40074:SF2">
    <property type="entry name" value="O-ACETYLTRANSFERASE WECH"/>
    <property type="match status" value="1"/>
</dbReference>
<keyword evidence="5 7" id="KW-1133">Transmembrane helix</keyword>
<evidence type="ECO:0000256" key="5">
    <source>
        <dbReference type="ARBA" id="ARBA00022989"/>
    </source>
</evidence>
<protein>
    <recommendedName>
        <fullName evidence="8">Acyltransferase 3 domain-containing protein</fullName>
    </recommendedName>
</protein>
<comment type="caution">
    <text evidence="9">The sequence shown here is derived from an EMBL/GenBank/DDBJ whole genome shotgun (WGS) entry which is preliminary data.</text>
</comment>
<feature type="domain" description="Acyltransferase 3" evidence="8">
    <location>
        <begin position="5"/>
        <end position="269"/>
    </location>
</feature>
<evidence type="ECO:0000256" key="7">
    <source>
        <dbReference type="SAM" id="Phobius"/>
    </source>
</evidence>
<accession>F5J0L1</accession>
<evidence type="ECO:0000256" key="4">
    <source>
        <dbReference type="ARBA" id="ARBA00022692"/>
    </source>
</evidence>
<reference evidence="9 10" key="1">
    <citation type="submission" date="2011-04" db="EMBL/GenBank/DDBJ databases">
        <title>The Genome Sequence of Dysgonomonas gadei ATCC BAA-286.</title>
        <authorList>
            <consortium name="The Broad Institute Genome Sequencing Platform"/>
            <person name="Earl A."/>
            <person name="Ward D."/>
            <person name="Feldgarden M."/>
            <person name="Gevers D."/>
            <person name="Pudlo N."/>
            <person name="Martens E."/>
            <person name="Allen-Vercoe E."/>
            <person name="Young S.K."/>
            <person name="Zeng Q."/>
            <person name="Gargeya S."/>
            <person name="Fitzgerald M."/>
            <person name="Haas B."/>
            <person name="Abouelleil A."/>
            <person name="Alvarado L."/>
            <person name="Arachchi H.M."/>
            <person name="Berlin A."/>
            <person name="Brown A."/>
            <person name="Chapman S.B."/>
            <person name="Chen Z."/>
            <person name="Dunbar C."/>
            <person name="Freedman E."/>
            <person name="Gearin G."/>
            <person name="Gellesch M."/>
            <person name="Goldberg J."/>
            <person name="Griggs A."/>
            <person name="Gujja S."/>
            <person name="Heiman D."/>
            <person name="Howarth C."/>
            <person name="Larson L."/>
            <person name="Lui A."/>
            <person name="MacDonald P.J.P."/>
            <person name="Mehta T."/>
            <person name="Montmayeur A."/>
            <person name="Murphy C."/>
            <person name="Neiman D."/>
            <person name="Pearson M."/>
            <person name="Priest M."/>
            <person name="Roberts A."/>
            <person name="Saif S."/>
            <person name="Shea T."/>
            <person name="Shenoy N."/>
            <person name="Sisk P."/>
            <person name="Stolte C."/>
            <person name="Sykes S."/>
            <person name="Yandava C."/>
            <person name="Wortman J."/>
            <person name="Nusbaum C."/>
            <person name="Birren B."/>
        </authorList>
    </citation>
    <scope>NUCLEOTIDE SEQUENCE [LARGE SCALE GENOMIC DNA]</scope>
    <source>
        <strain evidence="9 10">ATCC BAA-286</strain>
    </source>
</reference>
<dbReference type="GO" id="GO:0016413">
    <property type="term" value="F:O-acetyltransferase activity"/>
    <property type="evidence" value="ECO:0007669"/>
    <property type="project" value="TreeGrafter"/>
</dbReference>
<gene>
    <name evidence="9" type="ORF">HMPREF9455_02878</name>
</gene>
<dbReference type="eggNOG" id="COG1835">
    <property type="taxonomic scope" value="Bacteria"/>
</dbReference>
<keyword evidence="10" id="KW-1185">Reference proteome</keyword>
<evidence type="ECO:0000256" key="6">
    <source>
        <dbReference type="ARBA" id="ARBA00023136"/>
    </source>
</evidence>
<feature type="transmembrane region" description="Helical" evidence="7">
    <location>
        <begin position="158"/>
        <end position="177"/>
    </location>
</feature>
<feature type="transmembrane region" description="Helical" evidence="7">
    <location>
        <begin position="222"/>
        <end position="237"/>
    </location>
</feature>
<dbReference type="AlphaFoldDB" id="F5J0L1"/>
<sequence length="271" mass="31513">MERNVFLDYFKIILSILVICIHMLPLFGNGEFTGWIISHGLARIAVPIFFIICGYYIGPKLNDPKKIRKYLIHLIIVYVTWMVIYLPFYYGAFYNIKNTIRIVVIGYHHLWYIPALISGIVFFFIINKYVKNHICILVIALSLFLFGFYCSLDYARVYYYRNGIIMGFPFIALGYYLQKYNYAEKVKNSYLLIGIFIGLVLLVGESYFQYINSGGFNPYQDFRLALLIICPAIFLYIQKHAVISSGKEFVAILFSGIYFIHPLAMNIIGMP</sequence>
<dbReference type="HOGENOM" id="CLU_055093_3_1_10"/>
<dbReference type="OrthoDB" id="265992at2"/>
<evidence type="ECO:0000256" key="1">
    <source>
        <dbReference type="ARBA" id="ARBA00004651"/>
    </source>
</evidence>
<organism evidence="9 10">
    <name type="scientific">Dysgonomonas gadei ATCC BAA-286</name>
    <dbReference type="NCBI Taxonomy" id="742766"/>
    <lineage>
        <taxon>Bacteria</taxon>
        <taxon>Pseudomonadati</taxon>
        <taxon>Bacteroidota</taxon>
        <taxon>Bacteroidia</taxon>
        <taxon>Bacteroidales</taxon>
        <taxon>Dysgonomonadaceae</taxon>
        <taxon>Dysgonomonas</taxon>
    </lineage>
</organism>
<dbReference type="GO" id="GO:0005886">
    <property type="term" value="C:plasma membrane"/>
    <property type="evidence" value="ECO:0007669"/>
    <property type="project" value="UniProtKB-SubCell"/>
</dbReference>
<dbReference type="Proteomes" id="UP000004913">
    <property type="component" value="Unassembled WGS sequence"/>
</dbReference>
<dbReference type="RefSeq" id="WP_006800408.1">
    <property type="nucleotide sequence ID" value="NZ_GL891986.1"/>
</dbReference>
<name>F5J0L1_9BACT</name>
<dbReference type="EMBL" id="ADLV01000035">
    <property type="protein sequence ID" value="EGK00604.1"/>
    <property type="molecule type" value="Genomic_DNA"/>
</dbReference>
<feature type="transmembrane region" description="Helical" evidence="7">
    <location>
        <begin position="40"/>
        <end position="58"/>
    </location>
</feature>